<proteinExistence type="predicted"/>
<name>A0ABD4PXU9_CLOPF</name>
<evidence type="ECO:0000313" key="2">
    <source>
        <dbReference type="Proteomes" id="UP000668358"/>
    </source>
</evidence>
<evidence type="ECO:0000313" key="1">
    <source>
        <dbReference type="EMBL" id="MBO3417964.1"/>
    </source>
</evidence>
<accession>A0ABD4PXU9</accession>
<dbReference type="EMBL" id="JAENRE010000012">
    <property type="protein sequence ID" value="MBO3417964.1"/>
    <property type="molecule type" value="Genomic_DNA"/>
</dbReference>
<dbReference type="Proteomes" id="UP000668358">
    <property type="component" value="Unassembled WGS sequence"/>
</dbReference>
<protein>
    <submittedName>
        <fullName evidence="1">Uncharacterized protein</fullName>
    </submittedName>
</protein>
<reference evidence="1 2" key="1">
    <citation type="submission" date="2020-12" db="EMBL/GenBank/DDBJ databases">
        <title>Comparative genomics of Clostridium perfringens reveals patterns of host-associated phylogenetic clades and virulence factors.</title>
        <authorList>
            <person name="Smith A.H."/>
            <person name="Geier R."/>
        </authorList>
    </citation>
    <scope>NUCLEOTIDE SEQUENCE [LARGE SCALE GENOMIC DNA]</scope>
    <source>
        <strain evidence="1 2">CHD15829P</strain>
    </source>
</reference>
<organism evidence="1 2">
    <name type="scientific">Clostridium perfringens</name>
    <dbReference type="NCBI Taxonomy" id="1502"/>
    <lineage>
        <taxon>Bacteria</taxon>
        <taxon>Bacillati</taxon>
        <taxon>Bacillota</taxon>
        <taxon>Clostridia</taxon>
        <taxon>Eubacteriales</taxon>
        <taxon>Clostridiaceae</taxon>
        <taxon>Clostridium</taxon>
    </lineage>
</organism>
<dbReference type="SUPFAM" id="SSF101386">
    <property type="entry name" value="all-alpha NTP pyrophosphatases"/>
    <property type="match status" value="1"/>
</dbReference>
<dbReference type="RefSeq" id="WP_208345711.1">
    <property type="nucleotide sequence ID" value="NZ_JAENRE010000012.1"/>
</dbReference>
<gene>
    <name evidence="1" type="ORF">JJB78_15910</name>
</gene>
<comment type="caution">
    <text evidence="1">The sequence shown here is derived from an EMBL/GenBank/DDBJ whole genome shotgun (WGS) entry which is preliminary data.</text>
</comment>
<dbReference type="CDD" id="cd11539">
    <property type="entry name" value="NTP-PPase_u2"/>
    <property type="match status" value="1"/>
</dbReference>
<sequence>MDKRIKEIFKFYGEKAQKQQLIQELAELIVGLTKNDLENIHEEIADVEIMLEQLKLFKNIDIKKIEEYREFKLNRQMKRIESLKSKEF</sequence>
<dbReference type="AlphaFoldDB" id="A0ABD4PXU9"/>